<dbReference type="InterPro" id="IPR028098">
    <property type="entry name" value="Glyco_trans_4-like_N"/>
</dbReference>
<comment type="caution">
    <text evidence="4">The sequence shown here is derived from an EMBL/GenBank/DDBJ whole genome shotgun (WGS) entry which is preliminary data.</text>
</comment>
<dbReference type="GO" id="GO:0009103">
    <property type="term" value="P:lipopolysaccharide biosynthetic process"/>
    <property type="evidence" value="ECO:0007669"/>
    <property type="project" value="TreeGrafter"/>
</dbReference>
<organism evidence="4 5">
    <name type="scientific">Candidatus Gallimonas intestinigallinarum</name>
    <dbReference type="NCBI Taxonomy" id="2838604"/>
    <lineage>
        <taxon>Bacteria</taxon>
        <taxon>Bacillati</taxon>
        <taxon>Bacillota</taxon>
        <taxon>Clostridia</taxon>
        <taxon>Candidatus Gallimonas</taxon>
    </lineage>
</organism>
<reference evidence="4" key="2">
    <citation type="submission" date="2021-04" db="EMBL/GenBank/DDBJ databases">
        <authorList>
            <person name="Gilroy R."/>
        </authorList>
    </citation>
    <scope>NUCLEOTIDE SEQUENCE</scope>
    <source>
        <strain evidence="4">CHK33-5263</strain>
    </source>
</reference>
<dbReference type="Proteomes" id="UP000824044">
    <property type="component" value="Unassembled WGS sequence"/>
</dbReference>
<protein>
    <submittedName>
        <fullName evidence="4">Glycosyltransferase family 4 protein</fullName>
    </submittedName>
</protein>
<evidence type="ECO:0000256" key="1">
    <source>
        <dbReference type="ARBA" id="ARBA00022679"/>
    </source>
</evidence>
<accession>A0A9D2DXE3</accession>
<feature type="domain" description="Glycosyltransferase subfamily 4-like N-terminal" evidence="3">
    <location>
        <begin position="12"/>
        <end position="178"/>
    </location>
</feature>
<reference evidence="4" key="1">
    <citation type="journal article" date="2021" name="PeerJ">
        <title>Extensive microbial diversity within the chicken gut microbiome revealed by metagenomics and culture.</title>
        <authorList>
            <person name="Gilroy R."/>
            <person name="Ravi A."/>
            <person name="Getino M."/>
            <person name="Pursley I."/>
            <person name="Horton D.L."/>
            <person name="Alikhan N.F."/>
            <person name="Baker D."/>
            <person name="Gharbi K."/>
            <person name="Hall N."/>
            <person name="Watson M."/>
            <person name="Adriaenssens E.M."/>
            <person name="Foster-Nyarko E."/>
            <person name="Jarju S."/>
            <person name="Secka A."/>
            <person name="Antonio M."/>
            <person name="Oren A."/>
            <person name="Chaudhuri R.R."/>
            <person name="La Ragione R."/>
            <person name="Hildebrand F."/>
            <person name="Pallen M.J."/>
        </authorList>
    </citation>
    <scope>NUCLEOTIDE SEQUENCE</scope>
    <source>
        <strain evidence="4">CHK33-5263</strain>
    </source>
</reference>
<keyword evidence="1" id="KW-0808">Transferase</keyword>
<dbReference type="Gene3D" id="3.40.50.2000">
    <property type="entry name" value="Glycogen Phosphorylase B"/>
    <property type="match status" value="2"/>
</dbReference>
<gene>
    <name evidence="4" type="ORF">H9812_05055</name>
</gene>
<sequence length="365" mass="42219">MIGHKYVPSREGGVEIVVEELATRMAAQGHEVTLFNRKRKEYPPITEYKGCKVENIFTVNKRALDAIVYAFFATLRARKMLKKKQVDIVHYHAEGPCFFLNLLPKRKRRPGTKIVVTIHGLDWQRGKWGGLATRILRIGERKAVKYADEIIVLSHNNKTYFRETYHRTTKYIPNGIQTPEPRAAEIIKQKYGLEMNSYILFLARIVPEKGLQYLIPAWKKVVEQTRTNKKLVIAGGPSHSEEYYNEICEMVKGDDSILMTGFVQGQELQELYSNAYLYVLPSDIEGMPMSLLEALSYGNVCLVSDIPENTEVINEDCFVFRRGDVDRLRHQIKKIINLNLCTHCNMVIPYTWQDVVRQTLEIYTR</sequence>
<dbReference type="AlphaFoldDB" id="A0A9D2DXE3"/>
<dbReference type="EMBL" id="DXBS01000098">
    <property type="protein sequence ID" value="HIZ24821.1"/>
    <property type="molecule type" value="Genomic_DNA"/>
</dbReference>
<evidence type="ECO:0000259" key="2">
    <source>
        <dbReference type="Pfam" id="PF00534"/>
    </source>
</evidence>
<evidence type="ECO:0000313" key="5">
    <source>
        <dbReference type="Proteomes" id="UP000824044"/>
    </source>
</evidence>
<feature type="domain" description="Glycosyl transferase family 1" evidence="2">
    <location>
        <begin position="185"/>
        <end position="339"/>
    </location>
</feature>
<dbReference type="CDD" id="cd03801">
    <property type="entry name" value="GT4_PimA-like"/>
    <property type="match status" value="1"/>
</dbReference>
<dbReference type="PANTHER" id="PTHR46401:SF2">
    <property type="entry name" value="GLYCOSYLTRANSFERASE WBBK-RELATED"/>
    <property type="match status" value="1"/>
</dbReference>
<dbReference type="InterPro" id="IPR001296">
    <property type="entry name" value="Glyco_trans_1"/>
</dbReference>
<proteinExistence type="predicted"/>
<evidence type="ECO:0000259" key="3">
    <source>
        <dbReference type="Pfam" id="PF13439"/>
    </source>
</evidence>
<dbReference type="GO" id="GO:0016757">
    <property type="term" value="F:glycosyltransferase activity"/>
    <property type="evidence" value="ECO:0007669"/>
    <property type="project" value="InterPro"/>
</dbReference>
<dbReference type="Pfam" id="PF13439">
    <property type="entry name" value="Glyco_transf_4"/>
    <property type="match status" value="1"/>
</dbReference>
<evidence type="ECO:0000313" key="4">
    <source>
        <dbReference type="EMBL" id="HIZ24821.1"/>
    </source>
</evidence>
<name>A0A9D2DXE3_9FIRM</name>
<dbReference type="PANTHER" id="PTHR46401">
    <property type="entry name" value="GLYCOSYLTRANSFERASE WBBK-RELATED"/>
    <property type="match status" value="1"/>
</dbReference>
<dbReference type="Pfam" id="PF00534">
    <property type="entry name" value="Glycos_transf_1"/>
    <property type="match status" value="1"/>
</dbReference>
<dbReference type="SUPFAM" id="SSF53756">
    <property type="entry name" value="UDP-Glycosyltransferase/glycogen phosphorylase"/>
    <property type="match status" value="1"/>
</dbReference>